<dbReference type="OrthoDB" id="10442025at2759"/>
<name>A0A6P7YCM7_9AMPH</name>
<dbReference type="InParanoid" id="A0A6P7YCM7"/>
<dbReference type="Proteomes" id="UP000515156">
    <property type="component" value="Chromosome 6"/>
</dbReference>
<dbReference type="GeneID" id="115472532"/>
<feature type="region of interest" description="Disordered" evidence="1">
    <location>
        <begin position="378"/>
        <end position="417"/>
    </location>
</feature>
<feature type="compositionally biased region" description="Basic and acidic residues" evidence="1">
    <location>
        <begin position="383"/>
        <end position="398"/>
    </location>
</feature>
<feature type="compositionally biased region" description="Polar residues" evidence="1">
    <location>
        <begin position="27"/>
        <end position="41"/>
    </location>
</feature>
<dbReference type="KEGG" id="muo:115472532"/>
<gene>
    <name evidence="3" type="primary">LOC115472532</name>
</gene>
<evidence type="ECO:0000256" key="1">
    <source>
        <dbReference type="SAM" id="MobiDB-lite"/>
    </source>
</evidence>
<feature type="region of interest" description="Disordered" evidence="1">
    <location>
        <begin position="1"/>
        <end position="41"/>
    </location>
</feature>
<sequence length="587" mass="66204">MVASAEQHHESSKDGLPLGTVVGGPVATSSPAGIAEQSGQTQTVLSLNLPMQELPTGNIGERTRPAVVTLEMLWDVIQDMNATLDKMSRATQVELMVIKTTQENFKAKLDAQDTKIKTLDSEVQILKTFSTLVSKEKNIQYRKIEHLENQLRKNNLRILNFPKSPLIAPLEMFKKYLKETLHIPEENLPPITKTQYISGIHPAVGEAPQMNLTEFLQDSLEVITERTTMLVTFAFELDLNGESCSLQERPSSRASFCPSSKTRRRLMQEGPETQREKKHECFVQETAQESKGQEHLKDSPTDKCIIPPSTTHVEIASCPNSSVKPENCDDYLEDSCYEVCGRPSTPEPWVMKLPHRPISSKNAFVPQILHLYLPNLSPEEDEERKPNKRGDLIKDIRDTALGGNSGRSQQEGHGVTPLFQHISGPSKNLEMRTNGYKVKLAPKQPESKKLLSRPHSAKEKYMMPKHPLHTANFILHFMSPEGHVWSPSTYSSNVRGSSNLNKEEQVLGLEDLLKESDDIRMHQSENHRLIKNGDISRNNTINKHTKNILKIKTLEFGSDEPPNTRMISVMQSDHFNDHDLWSLLSLV</sequence>
<reference evidence="3" key="1">
    <citation type="submission" date="2025-08" db="UniProtKB">
        <authorList>
            <consortium name="RefSeq"/>
        </authorList>
    </citation>
    <scope>IDENTIFICATION</scope>
</reference>
<protein>
    <submittedName>
        <fullName evidence="3">Uncharacterized protein LOC115472532</fullName>
    </submittedName>
</protein>
<evidence type="ECO:0000313" key="3">
    <source>
        <dbReference type="RefSeq" id="XP_030062686.1"/>
    </source>
</evidence>
<accession>A0A6P7YCM7</accession>
<dbReference type="AlphaFoldDB" id="A0A6P7YCM7"/>
<keyword evidence="2" id="KW-1185">Reference proteome</keyword>
<dbReference type="RefSeq" id="XP_030062686.1">
    <property type="nucleotide sequence ID" value="XM_030206826.1"/>
</dbReference>
<feature type="compositionally biased region" description="Low complexity" evidence="1">
    <location>
        <begin position="15"/>
        <end position="26"/>
    </location>
</feature>
<proteinExistence type="predicted"/>
<feature type="region of interest" description="Disordered" evidence="1">
    <location>
        <begin position="255"/>
        <end position="278"/>
    </location>
</feature>
<feature type="compositionally biased region" description="Basic and acidic residues" evidence="1">
    <location>
        <begin position="1"/>
        <end position="13"/>
    </location>
</feature>
<evidence type="ECO:0000313" key="2">
    <source>
        <dbReference type="Proteomes" id="UP000515156"/>
    </source>
</evidence>
<organism evidence="2 3">
    <name type="scientific">Microcaecilia unicolor</name>
    <dbReference type="NCBI Taxonomy" id="1415580"/>
    <lineage>
        <taxon>Eukaryota</taxon>
        <taxon>Metazoa</taxon>
        <taxon>Chordata</taxon>
        <taxon>Craniata</taxon>
        <taxon>Vertebrata</taxon>
        <taxon>Euteleostomi</taxon>
        <taxon>Amphibia</taxon>
        <taxon>Gymnophiona</taxon>
        <taxon>Siphonopidae</taxon>
        <taxon>Microcaecilia</taxon>
    </lineage>
</organism>